<dbReference type="Proteomes" id="UP000256269">
    <property type="component" value="Unassembled WGS sequence"/>
</dbReference>
<dbReference type="AlphaFoldDB" id="A0A3E0HI67"/>
<proteinExistence type="inferred from homology"/>
<gene>
    <name evidence="2" type="ORF">BCF44_107317</name>
</gene>
<sequence>MLIKVVNPNTTAAMTAVIERAARDVAGPGTTVRAVTSRMGPASIESHYDEALSVPGVLAEISGADGYVIACFGDPGLDAARELAEGPVVGIAEAAMHAAAFLGRGFTVVTTLGRTVGRAWDLADRYGMARHCRRVRACEVPVLEVAVAEKAIAKECRSAAVQDGCDAIVLGCAGMADLAARLTAEIGLPVIDGVAAATLQVQSLITMGLRTGSRQEYAPPLPKPYTGPLAPFEIPA</sequence>
<dbReference type="InterPro" id="IPR053714">
    <property type="entry name" value="Iso_Racemase_Enz_sf"/>
</dbReference>
<dbReference type="InterPro" id="IPR015942">
    <property type="entry name" value="Asp/Glu/hydantoin_racemase"/>
</dbReference>
<evidence type="ECO:0000313" key="3">
    <source>
        <dbReference type="Proteomes" id="UP000256269"/>
    </source>
</evidence>
<accession>A0A3E0HI67</accession>
<dbReference type="InterPro" id="IPR052186">
    <property type="entry name" value="Hydantoin_racemase-like"/>
</dbReference>
<dbReference type="Gene3D" id="3.40.50.12500">
    <property type="match status" value="1"/>
</dbReference>
<dbReference type="RefSeq" id="WP_116176310.1">
    <property type="nucleotide sequence ID" value="NZ_CP144375.1"/>
</dbReference>
<evidence type="ECO:0000313" key="2">
    <source>
        <dbReference type="EMBL" id="REH46184.1"/>
    </source>
</evidence>
<dbReference type="PANTHER" id="PTHR28047:SF5">
    <property type="entry name" value="PROTEIN DCG1"/>
    <property type="match status" value="1"/>
</dbReference>
<evidence type="ECO:0000256" key="1">
    <source>
        <dbReference type="ARBA" id="ARBA00038414"/>
    </source>
</evidence>
<dbReference type="PANTHER" id="PTHR28047">
    <property type="entry name" value="PROTEIN DCG1"/>
    <property type="match status" value="1"/>
</dbReference>
<protein>
    <submittedName>
        <fullName evidence="2">Allantoin racemase</fullName>
    </submittedName>
</protein>
<dbReference type="Pfam" id="PF01177">
    <property type="entry name" value="Asp_Glu_race"/>
    <property type="match status" value="1"/>
</dbReference>
<keyword evidence="3" id="KW-1185">Reference proteome</keyword>
<dbReference type="OrthoDB" id="9791723at2"/>
<organism evidence="2 3">
    <name type="scientific">Kutzneria buriramensis</name>
    <dbReference type="NCBI Taxonomy" id="1045776"/>
    <lineage>
        <taxon>Bacteria</taxon>
        <taxon>Bacillati</taxon>
        <taxon>Actinomycetota</taxon>
        <taxon>Actinomycetes</taxon>
        <taxon>Pseudonocardiales</taxon>
        <taxon>Pseudonocardiaceae</taxon>
        <taxon>Kutzneria</taxon>
    </lineage>
</organism>
<name>A0A3E0HI67_9PSEU</name>
<dbReference type="EMBL" id="QUNO01000007">
    <property type="protein sequence ID" value="REH46184.1"/>
    <property type="molecule type" value="Genomic_DNA"/>
</dbReference>
<comment type="similarity">
    <text evidence="1">Belongs to the HyuE racemase family.</text>
</comment>
<comment type="caution">
    <text evidence="2">The sequence shown here is derived from an EMBL/GenBank/DDBJ whole genome shotgun (WGS) entry which is preliminary data.</text>
</comment>
<reference evidence="2 3" key="1">
    <citation type="submission" date="2018-08" db="EMBL/GenBank/DDBJ databases">
        <title>Genomic Encyclopedia of Archaeal and Bacterial Type Strains, Phase II (KMG-II): from individual species to whole genera.</title>
        <authorList>
            <person name="Goeker M."/>
        </authorList>
    </citation>
    <scope>NUCLEOTIDE SEQUENCE [LARGE SCALE GENOMIC DNA]</scope>
    <source>
        <strain evidence="2 3">DSM 45791</strain>
    </source>
</reference>
<dbReference type="GO" id="GO:0047661">
    <property type="term" value="F:amino-acid racemase activity"/>
    <property type="evidence" value="ECO:0007669"/>
    <property type="project" value="InterPro"/>
</dbReference>